<dbReference type="Proteomes" id="UP001279734">
    <property type="component" value="Unassembled WGS sequence"/>
</dbReference>
<name>A0AAD3XMA0_NEPGR</name>
<comment type="caution">
    <text evidence="2">The sequence shown here is derived from an EMBL/GenBank/DDBJ whole genome shotgun (WGS) entry which is preliminary data.</text>
</comment>
<evidence type="ECO:0000313" key="2">
    <source>
        <dbReference type="EMBL" id="GMH09451.1"/>
    </source>
</evidence>
<accession>A0AAD3XMA0</accession>
<evidence type="ECO:0000256" key="1">
    <source>
        <dbReference type="SAM" id="MobiDB-lite"/>
    </source>
</evidence>
<protein>
    <submittedName>
        <fullName evidence="2">Uncharacterized protein</fullName>
    </submittedName>
</protein>
<evidence type="ECO:0000313" key="3">
    <source>
        <dbReference type="Proteomes" id="UP001279734"/>
    </source>
</evidence>
<dbReference type="AlphaFoldDB" id="A0AAD3XMA0"/>
<reference evidence="2" key="1">
    <citation type="submission" date="2023-05" db="EMBL/GenBank/DDBJ databases">
        <title>Nepenthes gracilis genome sequencing.</title>
        <authorList>
            <person name="Fukushima K."/>
        </authorList>
    </citation>
    <scope>NUCLEOTIDE SEQUENCE</scope>
    <source>
        <strain evidence="2">SING2019-196</strain>
    </source>
</reference>
<proteinExistence type="predicted"/>
<feature type="region of interest" description="Disordered" evidence="1">
    <location>
        <begin position="31"/>
        <end position="52"/>
    </location>
</feature>
<sequence>MEDFETSFFFVYDQLFYNNVGSNHCLITGKHNPSPSRTEHTEAGLNGDNWGGSSPNRSISCYETGRGKSQDHLRLPRVLIVW</sequence>
<dbReference type="EMBL" id="BSYO01000009">
    <property type="protein sequence ID" value="GMH09451.1"/>
    <property type="molecule type" value="Genomic_DNA"/>
</dbReference>
<keyword evidence="3" id="KW-1185">Reference proteome</keyword>
<gene>
    <name evidence="2" type="ORF">Nepgr_011292</name>
</gene>
<organism evidence="2 3">
    <name type="scientific">Nepenthes gracilis</name>
    <name type="common">Slender pitcher plant</name>
    <dbReference type="NCBI Taxonomy" id="150966"/>
    <lineage>
        <taxon>Eukaryota</taxon>
        <taxon>Viridiplantae</taxon>
        <taxon>Streptophyta</taxon>
        <taxon>Embryophyta</taxon>
        <taxon>Tracheophyta</taxon>
        <taxon>Spermatophyta</taxon>
        <taxon>Magnoliopsida</taxon>
        <taxon>eudicotyledons</taxon>
        <taxon>Gunneridae</taxon>
        <taxon>Pentapetalae</taxon>
        <taxon>Caryophyllales</taxon>
        <taxon>Nepenthaceae</taxon>
        <taxon>Nepenthes</taxon>
    </lineage>
</organism>